<evidence type="ECO:0000256" key="2">
    <source>
        <dbReference type="SAM" id="MobiDB-lite"/>
    </source>
</evidence>
<dbReference type="EMBL" id="JANPWB010000002">
    <property type="protein sequence ID" value="KAJ1208888.1"/>
    <property type="molecule type" value="Genomic_DNA"/>
</dbReference>
<evidence type="ECO:0000313" key="4">
    <source>
        <dbReference type="EMBL" id="KAJ1208889.1"/>
    </source>
</evidence>
<gene>
    <name evidence="3" type="ORF">NDU88_004271</name>
    <name evidence="4" type="ORF">NDU88_004272</name>
</gene>
<evidence type="ECO:0000313" key="3">
    <source>
        <dbReference type="EMBL" id="KAJ1208888.1"/>
    </source>
</evidence>
<dbReference type="AlphaFoldDB" id="A0AAV7W651"/>
<proteinExistence type="predicted"/>
<sequence length="191" mass="22159">MDILICDAKEKRERLLAEIKTLEKEIRDTNLRETIEKNYDILKNVLQQHQEYIKDKKMRKLRRDAKDYDTCRVFTFARKFDNTNTDNRGNRISLPAAHTVSNITTSDTDLSSCSSNTSEEASSSLQEQRSTTHNKSSFLLEMERFRRGQKYNRLAQATHIKEPEGAREKGAEPVNNKIGMTTRSVTRNTKN</sequence>
<evidence type="ECO:0000256" key="1">
    <source>
        <dbReference type="SAM" id="Coils"/>
    </source>
</evidence>
<feature type="compositionally biased region" description="Polar residues" evidence="2">
    <location>
        <begin position="126"/>
        <end position="137"/>
    </location>
</feature>
<dbReference type="EMBL" id="JANPWB010000002">
    <property type="protein sequence ID" value="KAJ1208889.1"/>
    <property type="molecule type" value="Genomic_DNA"/>
</dbReference>
<feature type="coiled-coil region" evidence="1">
    <location>
        <begin position="5"/>
        <end position="32"/>
    </location>
</feature>
<dbReference type="Proteomes" id="UP001066276">
    <property type="component" value="Chromosome 1_2"/>
</dbReference>
<reference evidence="3" key="1">
    <citation type="journal article" date="2022" name="bioRxiv">
        <title>Sequencing and chromosome-scale assembly of the giantPleurodeles waltlgenome.</title>
        <authorList>
            <person name="Brown T."/>
            <person name="Elewa A."/>
            <person name="Iarovenko S."/>
            <person name="Subramanian E."/>
            <person name="Araus A.J."/>
            <person name="Petzold A."/>
            <person name="Susuki M."/>
            <person name="Suzuki K.-i.T."/>
            <person name="Hayashi T."/>
            <person name="Toyoda A."/>
            <person name="Oliveira C."/>
            <person name="Osipova E."/>
            <person name="Leigh N.D."/>
            <person name="Simon A."/>
            <person name="Yun M.H."/>
        </authorList>
    </citation>
    <scope>NUCLEOTIDE SEQUENCE</scope>
    <source>
        <strain evidence="3">20211129_DDA</strain>
        <tissue evidence="3">Liver</tissue>
    </source>
</reference>
<feature type="region of interest" description="Disordered" evidence="2">
    <location>
        <begin position="161"/>
        <end position="191"/>
    </location>
</feature>
<feature type="compositionally biased region" description="Polar residues" evidence="2">
    <location>
        <begin position="178"/>
        <end position="191"/>
    </location>
</feature>
<keyword evidence="1" id="KW-0175">Coiled coil</keyword>
<comment type="caution">
    <text evidence="3">The sequence shown here is derived from an EMBL/GenBank/DDBJ whole genome shotgun (WGS) entry which is preliminary data.</text>
</comment>
<accession>A0AAV7W651</accession>
<feature type="compositionally biased region" description="Low complexity" evidence="2">
    <location>
        <begin position="104"/>
        <end position="125"/>
    </location>
</feature>
<evidence type="ECO:0000313" key="5">
    <source>
        <dbReference type="Proteomes" id="UP001066276"/>
    </source>
</evidence>
<name>A0AAV7W651_PLEWA</name>
<organism evidence="3 5">
    <name type="scientific">Pleurodeles waltl</name>
    <name type="common">Iberian ribbed newt</name>
    <dbReference type="NCBI Taxonomy" id="8319"/>
    <lineage>
        <taxon>Eukaryota</taxon>
        <taxon>Metazoa</taxon>
        <taxon>Chordata</taxon>
        <taxon>Craniata</taxon>
        <taxon>Vertebrata</taxon>
        <taxon>Euteleostomi</taxon>
        <taxon>Amphibia</taxon>
        <taxon>Batrachia</taxon>
        <taxon>Caudata</taxon>
        <taxon>Salamandroidea</taxon>
        <taxon>Salamandridae</taxon>
        <taxon>Pleurodelinae</taxon>
        <taxon>Pleurodeles</taxon>
    </lineage>
</organism>
<feature type="region of interest" description="Disordered" evidence="2">
    <location>
        <begin position="104"/>
        <end position="137"/>
    </location>
</feature>
<protein>
    <submittedName>
        <fullName evidence="3">Uncharacterized protein</fullName>
    </submittedName>
</protein>
<feature type="compositionally biased region" description="Basic and acidic residues" evidence="2">
    <location>
        <begin position="161"/>
        <end position="171"/>
    </location>
</feature>
<keyword evidence="5" id="KW-1185">Reference proteome</keyword>